<dbReference type="InterPro" id="IPR000866">
    <property type="entry name" value="AhpC/TSA"/>
</dbReference>
<dbReference type="Pfam" id="PF00578">
    <property type="entry name" value="AhpC-TSA"/>
    <property type="match status" value="1"/>
</dbReference>
<evidence type="ECO:0000256" key="4">
    <source>
        <dbReference type="ARBA" id="ARBA00023284"/>
    </source>
</evidence>
<keyword evidence="1" id="KW-0560">Oxidoreductase</keyword>
<name>A0A7I8DHS8_9BACL</name>
<dbReference type="Gene3D" id="3.40.30.10">
    <property type="entry name" value="Glutaredoxin"/>
    <property type="match status" value="1"/>
</dbReference>
<dbReference type="EMBL" id="AP023366">
    <property type="protein sequence ID" value="BCJ88569.1"/>
    <property type="molecule type" value="Genomic_DNA"/>
</dbReference>
<proteinExistence type="predicted"/>
<evidence type="ECO:0000313" key="6">
    <source>
        <dbReference type="EMBL" id="BCJ88569.1"/>
    </source>
</evidence>
<dbReference type="Proteomes" id="UP000593802">
    <property type="component" value="Chromosome"/>
</dbReference>
<keyword evidence="1" id="KW-0575">Peroxidase</keyword>
<feature type="domain" description="Alkyl hydroperoxide reductase subunit C/ Thiol specific antioxidant" evidence="5">
    <location>
        <begin position="2"/>
        <end position="63"/>
    </location>
</feature>
<keyword evidence="7" id="KW-1185">Reference proteome</keyword>
<dbReference type="InterPro" id="IPR036249">
    <property type="entry name" value="Thioredoxin-like_sf"/>
</dbReference>
<sequence length="91" mass="10499">MLAVSVDQIYSLNVFNASLGMLPYPLLSDWHRTTAKMYGVLDEQMQVAKRSVFVIDQQGVIRYRNLQFKAQEQSDYETVLQQLEQVSAVQK</sequence>
<evidence type="ECO:0000256" key="2">
    <source>
        <dbReference type="ARBA" id="ARBA00022862"/>
    </source>
</evidence>
<dbReference type="PANTHER" id="PTHR43110:SF1">
    <property type="entry name" value="THIOL PEROXIDASE"/>
    <property type="match status" value="1"/>
</dbReference>
<protein>
    <recommendedName>
        <fullName evidence="5">Alkyl hydroperoxide reductase subunit C/ Thiol specific antioxidant domain-containing protein</fullName>
    </recommendedName>
</protein>
<gene>
    <name evidence="6" type="ORF">skT53_35540</name>
</gene>
<evidence type="ECO:0000313" key="7">
    <source>
        <dbReference type="Proteomes" id="UP000593802"/>
    </source>
</evidence>
<keyword evidence="2" id="KW-0049">Antioxidant</keyword>
<organism evidence="6 7">
    <name type="scientific">Effusibacillus dendaii</name>
    <dbReference type="NCBI Taxonomy" id="2743772"/>
    <lineage>
        <taxon>Bacteria</taxon>
        <taxon>Bacillati</taxon>
        <taxon>Bacillota</taxon>
        <taxon>Bacilli</taxon>
        <taxon>Bacillales</taxon>
        <taxon>Alicyclobacillaceae</taxon>
        <taxon>Effusibacillus</taxon>
    </lineage>
</organism>
<dbReference type="KEGG" id="eff:skT53_35540"/>
<dbReference type="InterPro" id="IPR050455">
    <property type="entry name" value="Tpx_Peroxidase_subfamily"/>
</dbReference>
<dbReference type="GO" id="GO:0004601">
    <property type="term" value="F:peroxidase activity"/>
    <property type="evidence" value="ECO:0007669"/>
    <property type="project" value="UniProtKB-KW"/>
</dbReference>
<dbReference type="AlphaFoldDB" id="A0A7I8DHS8"/>
<evidence type="ECO:0000259" key="5">
    <source>
        <dbReference type="Pfam" id="PF00578"/>
    </source>
</evidence>
<evidence type="ECO:0000256" key="3">
    <source>
        <dbReference type="ARBA" id="ARBA00023157"/>
    </source>
</evidence>
<dbReference type="SUPFAM" id="SSF52833">
    <property type="entry name" value="Thioredoxin-like"/>
    <property type="match status" value="1"/>
</dbReference>
<keyword evidence="3" id="KW-1015">Disulfide bond</keyword>
<dbReference type="PANTHER" id="PTHR43110">
    <property type="entry name" value="THIOL PEROXIDASE"/>
    <property type="match status" value="1"/>
</dbReference>
<reference evidence="6 7" key="1">
    <citation type="submission" date="2020-08" db="EMBL/GenBank/DDBJ databases">
        <title>Complete Genome Sequence of Effusibacillus dendaii Strain skT53, Isolated from Farmland soil.</title>
        <authorList>
            <person name="Konishi T."/>
            <person name="Kawasaki H."/>
        </authorList>
    </citation>
    <scope>NUCLEOTIDE SEQUENCE [LARGE SCALE GENOMIC DNA]</scope>
    <source>
        <strain evidence="7">skT53</strain>
    </source>
</reference>
<accession>A0A7I8DHS8</accession>
<evidence type="ECO:0000256" key="1">
    <source>
        <dbReference type="ARBA" id="ARBA00022559"/>
    </source>
</evidence>
<keyword evidence="4" id="KW-0676">Redox-active center</keyword>